<keyword evidence="1" id="KW-0812">Transmembrane</keyword>
<keyword evidence="3" id="KW-1185">Reference proteome</keyword>
<evidence type="ECO:0000256" key="1">
    <source>
        <dbReference type="SAM" id="Phobius"/>
    </source>
</evidence>
<evidence type="ECO:0000313" key="2">
    <source>
        <dbReference type="EMBL" id="VEJ35937.1"/>
    </source>
</evidence>
<sequence length="145" mass="15876">MKRNTLAAVAGLLWILAGSMVLKIGVGAQIALEGAALWWLPVSAAIGFIFYSKIFSSLQEKNRVRIGMMDEAAIRPWSFFDKKSYLIMAFMMTFGILLRKSALLPTLFFAVFYTGLGAALFAAGVKYFCQLFARGGVCDAQGDLL</sequence>
<dbReference type="OrthoDB" id="1097929at2"/>
<dbReference type="RefSeq" id="WP_126465687.1">
    <property type="nucleotide sequence ID" value="NZ_JAUSWF010000003.1"/>
</dbReference>
<proteinExistence type="predicted"/>
<feature type="transmembrane region" description="Helical" evidence="1">
    <location>
        <begin position="79"/>
        <end position="98"/>
    </location>
</feature>
<organism evidence="2 3">
    <name type="scientific">Aedoeadaptatus ivorii</name>
    <dbReference type="NCBI Taxonomy" id="54006"/>
    <lineage>
        <taxon>Bacteria</taxon>
        <taxon>Bacillati</taxon>
        <taxon>Bacillota</taxon>
        <taxon>Tissierellia</taxon>
        <taxon>Tissierellales</taxon>
        <taxon>Peptoniphilaceae</taxon>
        <taxon>Aedoeadaptatus</taxon>
    </lineage>
</organism>
<gene>
    <name evidence="2" type="ORF">NCTC13079_01126</name>
</gene>
<evidence type="ECO:0000313" key="3">
    <source>
        <dbReference type="Proteomes" id="UP000269544"/>
    </source>
</evidence>
<dbReference type="AlphaFoldDB" id="A0A448V2J2"/>
<reference evidence="2 3" key="1">
    <citation type="submission" date="2018-12" db="EMBL/GenBank/DDBJ databases">
        <authorList>
            <consortium name="Pathogen Informatics"/>
        </authorList>
    </citation>
    <scope>NUCLEOTIDE SEQUENCE [LARGE SCALE GENOMIC DNA]</scope>
    <source>
        <strain evidence="2 3">NCTC13079</strain>
    </source>
</reference>
<protein>
    <submittedName>
        <fullName evidence="2">Uncharacterized protein</fullName>
    </submittedName>
</protein>
<dbReference type="KEGG" id="piv:NCTC13079_01126"/>
<name>A0A448V2J2_9FIRM</name>
<keyword evidence="1" id="KW-0472">Membrane</keyword>
<feature type="transmembrane region" description="Helical" evidence="1">
    <location>
        <begin position="104"/>
        <end position="125"/>
    </location>
</feature>
<dbReference type="Proteomes" id="UP000269544">
    <property type="component" value="Chromosome"/>
</dbReference>
<keyword evidence="1" id="KW-1133">Transmembrane helix</keyword>
<feature type="transmembrane region" description="Helical" evidence="1">
    <location>
        <begin position="38"/>
        <end position="58"/>
    </location>
</feature>
<accession>A0A448V2J2</accession>
<dbReference type="EMBL" id="LR134523">
    <property type="protein sequence ID" value="VEJ35937.1"/>
    <property type="molecule type" value="Genomic_DNA"/>
</dbReference>